<dbReference type="Gene3D" id="3.90.550.10">
    <property type="entry name" value="Spore Coat Polysaccharide Biosynthesis Protein SpsA, Chain A"/>
    <property type="match status" value="1"/>
</dbReference>
<evidence type="ECO:0000256" key="1">
    <source>
        <dbReference type="ARBA" id="ARBA00022519"/>
    </source>
</evidence>
<dbReference type="EMBL" id="VFEQ01000037">
    <property type="protein sequence ID" value="TWR49447.1"/>
    <property type="molecule type" value="Genomic_DNA"/>
</dbReference>
<evidence type="ECO:0000313" key="4">
    <source>
        <dbReference type="Proteomes" id="UP000316123"/>
    </source>
</evidence>
<feature type="domain" description="Glycosyltransferase 2-like" evidence="2">
    <location>
        <begin position="5"/>
        <end position="135"/>
    </location>
</feature>
<keyword evidence="1" id="KW-0997">Cell inner membrane</keyword>
<dbReference type="Proteomes" id="UP000316123">
    <property type="component" value="Unassembled WGS sequence"/>
</dbReference>
<evidence type="ECO:0000313" key="3">
    <source>
        <dbReference type="EMBL" id="TWR49447.1"/>
    </source>
</evidence>
<proteinExistence type="predicted"/>
<name>A0A9X9BKX2_PSEMA</name>
<dbReference type="InterPro" id="IPR029044">
    <property type="entry name" value="Nucleotide-diphossugar_trans"/>
</dbReference>
<protein>
    <submittedName>
        <fullName evidence="3">Glycosyltransferase</fullName>
    </submittedName>
</protein>
<dbReference type="InterPro" id="IPR001173">
    <property type="entry name" value="Glyco_trans_2-like"/>
</dbReference>
<dbReference type="OrthoDB" id="8742915at2"/>
<dbReference type="Pfam" id="PF00535">
    <property type="entry name" value="Glycos_transf_2"/>
    <property type="match status" value="1"/>
</dbReference>
<keyword evidence="1" id="KW-0472">Membrane</keyword>
<reference evidence="3 4" key="1">
    <citation type="submission" date="2019-06" db="EMBL/GenBank/DDBJ databases">
        <title>Pseudomonas bimorpha sp. nov. isolated from bovine raw milk and skim milk concentrate.</title>
        <authorList>
            <person name="Hofmann K."/>
            <person name="Huptas C."/>
            <person name="Doll E."/>
            <person name="Scherer S."/>
            <person name="Wenning M."/>
        </authorList>
    </citation>
    <scope>NUCLEOTIDE SEQUENCE [LARGE SCALE GENOMIC DNA]</scope>
    <source>
        <strain evidence="3 4">DSM 13124</strain>
    </source>
</reference>
<dbReference type="PANTHER" id="PTHR22916:SF3">
    <property type="entry name" value="UDP-GLCNAC:BETAGAL BETA-1,3-N-ACETYLGLUCOSAMINYLTRANSFERASE-LIKE PROTEIN 1"/>
    <property type="match status" value="1"/>
</dbReference>
<dbReference type="PANTHER" id="PTHR22916">
    <property type="entry name" value="GLYCOSYLTRANSFERASE"/>
    <property type="match status" value="1"/>
</dbReference>
<accession>A0A9X9BKX2</accession>
<dbReference type="SUPFAM" id="SSF53448">
    <property type="entry name" value="Nucleotide-diphospho-sugar transferases"/>
    <property type="match status" value="1"/>
</dbReference>
<dbReference type="AlphaFoldDB" id="A0A9X9BKX2"/>
<organism evidence="3 4">
    <name type="scientific">Pseudomonas marginalis</name>
    <name type="common">Pseudomonas panacis</name>
    <dbReference type="NCBI Taxonomy" id="298"/>
    <lineage>
        <taxon>Bacteria</taxon>
        <taxon>Pseudomonadati</taxon>
        <taxon>Pseudomonadota</taxon>
        <taxon>Gammaproteobacteria</taxon>
        <taxon>Pseudomonadales</taxon>
        <taxon>Pseudomonadaceae</taxon>
        <taxon>Pseudomonas</taxon>
    </lineage>
</organism>
<dbReference type="RefSeq" id="WP_074844569.1">
    <property type="nucleotide sequence ID" value="NZ_FNSU01000001.1"/>
</dbReference>
<keyword evidence="1" id="KW-1003">Cell membrane</keyword>
<comment type="caution">
    <text evidence="3">The sequence shown here is derived from an EMBL/GenBank/DDBJ whole genome shotgun (WGS) entry which is preliminary data.</text>
</comment>
<evidence type="ECO:0000259" key="2">
    <source>
        <dbReference type="Pfam" id="PF00535"/>
    </source>
</evidence>
<dbReference type="GO" id="GO:0016758">
    <property type="term" value="F:hexosyltransferase activity"/>
    <property type="evidence" value="ECO:0007669"/>
    <property type="project" value="UniProtKB-ARBA"/>
</dbReference>
<gene>
    <name evidence="3" type="ORF">FIV41_31135</name>
</gene>
<sequence length="293" mass="32883">MLKVSIIVPSYNHSSFVCATIESIMNQTAARSSYELIVVDDCSPDDSVQKIRCLQEKYDFVFIESEVNTGVNGAIERALEVCSGAYISLIGSDDVLLPNKVAAQLSFLLENDVDCVYSLGEIINEQGNVFTRQNLSEFERALNSGQGYTFCAIDDTSAPLLQSAMMKADLMREVSGLRRKFKSDDWVVLLYFLRGYKVGFQNLATFQYRIHPGNTHSDCWKTLPMRLEVPCMFFSVKESGLRNKSISNIFFSHSASLFRGHSYLAGLRFLLAGLCFGFSLKKLVRFVSKRLLG</sequence>